<dbReference type="EMBL" id="LPXN01000138">
    <property type="protein sequence ID" value="KZD04088.1"/>
    <property type="molecule type" value="Genomic_DNA"/>
</dbReference>
<dbReference type="OrthoDB" id="9809784at2"/>
<proteinExistence type="predicted"/>
<name>A0A154VS86_9PROT</name>
<sequence length="419" mass="45513">MSASTGDDKQQLLDWIEADRDKLVAFLCEFIRRRSPNPPGDTLEAAAHVMEALTGNGLDYRVIDPNKVMPNIVASFEGGSPGRHLALNGHIDVFPEQEPVPGDRDQWSGDVEDGKVYGRGAADMKCGTTASLFTYIYLNRLREKLKGKLTLVAVSDEETFGPWGARYLADHHPEVFGDCCLNGEPSGMGSLRFGEKGPLWLEFTVKTAGAHGAYTHASPSATKIAVGIITQLEDLSDMEPADLGNLEALIRDASSVIDHEFGDGAARIVRRVTVNPGTISGGVKVNMVAADCTFQVDIRVPNGLTDEDIHKEVARILEAYPQVTYKTLVYNPPAWTDPDTEMARIVRANAMLVSGVDPVPVISLGGTDARLWRYKEVPAIVYGPAPRGMGSVDEHVPIEEFIHVVKCHALSAYDYLTAA</sequence>
<dbReference type="InterPro" id="IPR050072">
    <property type="entry name" value="Peptidase_M20A"/>
</dbReference>
<dbReference type="InterPro" id="IPR011650">
    <property type="entry name" value="Peptidase_M20_dimer"/>
</dbReference>
<dbReference type="STRING" id="580166.AUP43_03005"/>
<dbReference type="PANTHER" id="PTHR43808">
    <property type="entry name" value="ACETYLORNITHINE DEACETYLASE"/>
    <property type="match status" value="1"/>
</dbReference>
<dbReference type="SUPFAM" id="SSF55031">
    <property type="entry name" value="Bacterial exopeptidase dimerisation domain"/>
    <property type="match status" value="1"/>
</dbReference>
<protein>
    <recommendedName>
        <fullName evidence="3">Peptidase M20 dimerisation domain-containing protein</fullName>
    </recommendedName>
</protein>
<evidence type="ECO:0000256" key="1">
    <source>
        <dbReference type="ARBA" id="ARBA00022723"/>
    </source>
</evidence>
<dbReference type="SUPFAM" id="SSF53187">
    <property type="entry name" value="Zn-dependent exopeptidases"/>
    <property type="match status" value="1"/>
</dbReference>
<gene>
    <name evidence="4" type="ORF">AUP43_03005</name>
</gene>
<evidence type="ECO:0000259" key="3">
    <source>
        <dbReference type="Pfam" id="PF07687"/>
    </source>
</evidence>
<accession>A0A154VS86</accession>
<dbReference type="InterPro" id="IPR002933">
    <property type="entry name" value="Peptidase_M20"/>
</dbReference>
<dbReference type="InterPro" id="IPR036264">
    <property type="entry name" value="Bact_exopeptidase_dim_dom"/>
</dbReference>
<dbReference type="Pfam" id="PF01546">
    <property type="entry name" value="Peptidase_M20"/>
    <property type="match status" value="1"/>
</dbReference>
<evidence type="ECO:0000313" key="4">
    <source>
        <dbReference type="EMBL" id="KZD04088.1"/>
    </source>
</evidence>
<keyword evidence="5" id="KW-1185">Reference proteome</keyword>
<dbReference type="Pfam" id="PF07687">
    <property type="entry name" value="M20_dimer"/>
    <property type="match status" value="1"/>
</dbReference>
<dbReference type="PANTHER" id="PTHR43808:SF32">
    <property type="entry name" value="ARGE_DAPE-RELATED DEACYLASE"/>
    <property type="match status" value="1"/>
</dbReference>
<comment type="caution">
    <text evidence="4">The sequence shown here is derived from an EMBL/GenBank/DDBJ whole genome shotgun (WGS) entry which is preliminary data.</text>
</comment>
<dbReference type="AlphaFoldDB" id="A0A154VS86"/>
<reference evidence="4 5" key="1">
    <citation type="submission" date="2015-12" db="EMBL/GenBank/DDBJ databases">
        <title>Genome sequence of Oceanibaculum pacificum MCCC 1A02656.</title>
        <authorList>
            <person name="Lu L."/>
            <person name="Lai Q."/>
            <person name="Shao Z."/>
            <person name="Qian P."/>
        </authorList>
    </citation>
    <scope>NUCLEOTIDE SEQUENCE [LARGE SCALE GENOMIC DNA]</scope>
    <source>
        <strain evidence="4 5">MCCC 1A02656</strain>
    </source>
</reference>
<dbReference type="Proteomes" id="UP000076400">
    <property type="component" value="Unassembled WGS sequence"/>
</dbReference>
<feature type="domain" description="Peptidase M20 dimerisation" evidence="3">
    <location>
        <begin position="194"/>
        <end position="319"/>
    </location>
</feature>
<evidence type="ECO:0000313" key="5">
    <source>
        <dbReference type="Proteomes" id="UP000076400"/>
    </source>
</evidence>
<dbReference type="GO" id="GO:0046872">
    <property type="term" value="F:metal ion binding"/>
    <property type="evidence" value="ECO:0007669"/>
    <property type="project" value="UniProtKB-KW"/>
</dbReference>
<dbReference type="GO" id="GO:0016787">
    <property type="term" value="F:hydrolase activity"/>
    <property type="evidence" value="ECO:0007669"/>
    <property type="project" value="UniProtKB-KW"/>
</dbReference>
<dbReference type="RefSeq" id="WP_067558612.1">
    <property type="nucleotide sequence ID" value="NZ_LPXN01000138.1"/>
</dbReference>
<evidence type="ECO:0000256" key="2">
    <source>
        <dbReference type="ARBA" id="ARBA00022801"/>
    </source>
</evidence>
<dbReference type="Gene3D" id="3.30.70.360">
    <property type="match status" value="1"/>
</dbReference>
<organism evidence="4 5">
    <name type="scientific">Oceanibaculum pacificum</name>
    <dbReference type="NCBI Taxonomy" id="580166"/>
    <lineage>
        <taxon>Bacteria</taxon>
        <taxon>Pseudomonadati</taxon>
        <taxon>Pseudomonadota</taxon>
        <taxon>Alphaproteobacteria</taxon>
        <taxon>Rhodospirillales</taxon>
        <taxon>Oceanibaculaceae</taxon>
        <taxon>Oceanibaculum</taxon>
    </lineage>
</organism>
<keyword evidence="1" id="KW-0479">Metal-binding</keyword>
<keyword evidence="2" id="KW-0378">Hydrolase</keyword>
<dbReference type="Gene3D" id="3.40.630.10">
    <property type="entry name" value="Zn peptidases"/>
    <property type="match status" value="1"/>
</dbReference>